<protein>
    <submittedName>
        <fullName evidence="3">Conjugal transfer protein</fullName>
    </submittedName>
</protein>
<dbReference type="Gene3D" id="3.40.30.10">
    <property type="entry name" value="Glutaredoxin"/>
    <property type="match status" value="1"/>
</dbReference>
<organism evidence="3 4">
    <name type="scientific">Pantoea vagans</name>
    <dbReference type="NCBI Taxonomy" id="470934"/>
    <lineage>
        <taxon>Bacteria</taxon>
        <taxon>Pseudomonadati</taxon>
        <taxon>Pseudomonadota</taxon>
        <taxon>Gammaproteobacteria</taxon>
        <taxon>Enterobacterales</taxon>
        <taxon>Erwiniaceae</taxon>
        <taxon>Pantoea</taxon>
    </lineage>
</organism>
<evidence type="ECO:0000256" key="1">
    <source>
        <dbReference type="SAM" id="Phobius"/>
    </source>
</evidence>
<evidence type="ECO:0000313" key="4">
    <source>
        <dbReference type="Proteomes" id="UP000241538"/>
    </source>
</evidence>
<proteinExistence type="predicted"/>
<feature type="domain" description="Thioredoxin-like fold" evidence="2">
    <location>
        <begin position="230"/>
        <end position="353"/>
    </location>
</feature>
<dbReference type="EMBL" id="CP028352">
    <property type="protein sequence ID" value="AVV39983.1"/>
    <property type="molecule type" value="Genomic_DNA"/>
</dbReference>
<keyword evidence="3" id="KW-0614">Plasmid</keyword>
<gene>
    <name evidence="3" type="ORF">C9381_22385</name>
</gene>
<keyword evidence="1" id="KW-0812">Transmembrane</keyword>
<dbReference type="Pfam" id="PF13098">
    <property type="entry name" value="Thioredoxin_2"/>
    <property type="match status" value="1"/>
</dbReference>
<keyword evidence="1" id="KW-1133">Transmembrane helix</keyword>
<accession>A0AAN1TXW7</accession>
<name>A0AAN1TXW7_9GAMM</name>
<dbReference type="InterPro" id="IPR036249">
    <property type="entry name" value="Thioredoxin-like_sf"/>
</dbReference>
<evidence type="ECO:0000313" key="3">
    <source>
        <dbReference type="EMBL" id="AVV39983.1"/>
    </source>
</evidence>
<dbReference type="AlphaFoldDB" id="A0AAN1TXW7"/>
<feature type="transmembrane region" description="Helical" evidence="1">
    <location>
        <begin position="108"/>
        <end position="132"/>
    </location>
</feature>
<dbReference type="SUPFAM" id="SSF52833">
    <property type="entry name" value="Thioredoxin-like"/>
    <property type="match status" value="1"/>
</dbReference>
<dbReference type="InterPro" id="IPR012336">
    <property type="entry name" value="Thioredoxin-like_fold"/>
</dbReference>
<dbReference type="RefSeq" id="WP_107320549.1">
    <property type="nucleotide sequence ID" value="NZ_CP028352.1"/>
</dbReference>
<geneLocation type="plasmid" evidence="4">
    <name>ppv989-94</name>
</geneLocation>
<keyword evidence="1" id="KW-0472">Membrane</keyword>
<evidence type="ECO:0000259" key="2">
    <source>
        <dbReference type="Pfam" id="PF13098"/>
    </source>
</evidence>
<sequence length="376" mass="40674">MNLSRREGPFVAKIIGDLLSVQRYQTEEKWGPESGSLTGNGISMLFFCSLRQMPWFVVHSDGLYAQNAHDALTPLYRGEDAALLLRCINDLMTTVESMRLRSLRQRKYSYIAAALIAAGFLLAIPITGFKFLSAHDTPMLTTVDSRQEFLSKVGPARNTPAEPAAPSMMQLQDKGEHIDHGAPQQQTQQSAAAAPADGWDLPLNVRAELPSKLRNAASRGLFTVPLSAGHARTVYVFSDPNCPECQRMERHLEAASDVVNVVIFPVTIRGGVSSLQVLTPVMALPEVQRADAWKRLFSADAGVSVPGKAPAASVPAENVAELARGAIGVNEVAYHAYRLPGTPWTISDDGRYVPQSVLSSPAALTEFLNGGSHDGQ</sequence>
<reference evidence="3 4" key="1">
    <citation type="journal article" date="2018" name="Int J Genomics">
        <title>Comparative Genomics Analysis of Plasmid pPV989-94 from a Clinical Isolate of Pantoea vagans PV989.</title>
        <authorList>
            <person name="Xu L."/>
            <person name="Yin M."/>
            <person name="Zhu T."/>
            <person name="Lu J."/>
            <person name="Bao Q."/>
        </authorList>
    </citation>
    <scope>NUCLEOTIDE SEQUENCE [LARGE SCALE GENOMIC DNA]</scope>
    <source>
        <strain evidence="3 4">PV989</strain>
    </source>
</reference>
<dbReference type="Proteomes" id="UP000241538">
    <property type="component" value="Plasmid pPV989-94"/>
</dbReference>